<dbReference type="Gene3D" id="3.40.50.720">
    <property type="entry name" value="NAD(P)-binding Rossmann-like Domain"/>
    <property type="match status" value="2"/>
</dbReference>
<comment type="similarity">
    <text evidence="1">Belongs to the polysaccharide synthase family.</text>
</comment>
<keyword evidence="5" id="KW-1185">Reference proteome</keyword>
<dbReference type="OrthoDB" id="9803111at2"/>
<sequence>MAPFLVIHSISGWSGVAHPAPRMAGAGERRVVKSGKKRLMQLTMLIERCRDWLGRRRFSMACDLLLALAAQFIVLVPLLNFPYLRDILVLQGLTVTASLAALYRVQAHRQSWSRVSLSDVIALAIASAIVSVVVAAGTLALEYTLAASRILIGSFVMLLAGWVAPRLLLRLYAEWQHERANAGGPAPEAVLLYGAGPRAEQFIRFNAAHRRYRIAGILHEQAALVGRRIRGVEALGSLDTLDEQIEMLRARGIQPSRLIVTEDGERPDELRDALDISARSGLRLARLPSLLTLVEPGGVGDVVRDVSIQDILQREQVTLDDPAIPQTFAGKVVMVTGAGGSIGSELVRQIAAQAPARLVLVEFSEFNLYQIDLEMAQRFPRVARSLALCDIRDVASLRRVFERERPQLVLHAAALKHVPMLEDAPAQAILTNVFGTHNVARLASEHGVELCTLVSTDKAVNPTNVMGCTKRWAEIICQAYDPGADAAAGATRFSCVRFGNVLDSAGSVVPLFRRQIAERGPLTVTHPDITRYFMTIPEACLLILAASATVHRGGAEGGSVFVLDMGEPVKIMALAERMIQLHGLRPHVDVEIRVTGLRPGEKLFEELAHAEERLLPAPFPKGNIARARSCDQETLRMHLDRLREAVRLDSENAMLAELARLVPEFRCPRLQEQTPAIGLRGDHVAGDSALLSVQA</sequence>
<proteinExistence type="inferred from homology"/>
<dbReference type="InterPro" id="IPR036291">
    <property type="entry name" value="NAD(P)-bd_dom_sf"/>
</dbReference>
<feature type="domain" description="Polysaccharide biosynthesis protein CapD-like" evidence="3">
    <location>
        <begin position="333"/>
        <end position="620"/>
    </location>
</feature>
<feature type="transmembrane region" description="Helical" evidence="2">
    <location>
        <begin position="58"/>
        <end position="81"/>
    </location>
</feature>
<evidence type="ECO:0000313" key="4">
    <source>
        <dbReference type="EMBL" id="TKD50316.1"/>
    </source>
</evidence>
<protein>
    <submittedName>
        <fullName evidence="4">Polysaccharide biosynthesis protein</fullName>
    </submittedName>
</protein>
<dbReference type="SUPFAM" id="SSF51735">
    <property type="entry name" value="NAD(P)-binding Rossmann-fold domains"/>
    <property type="match status" value="1"/>
</dbReference>
<dbReference type="InterPro" id="IPR003869">
    <property type="entry name" value="Polysac_CapD-like"/>
</dbReference>
<dbReference type="Proteomes" id="UP000309138">
    <property type="component" value="Unassembled WGS sequence"/>
</dbReference>
<evidence type="ECO:0000256" key="1">
    <source>
        <dbReference type="ARBA" id="ARBA00007430"/>
    </source>
</evidence>
<comment type="caution">
    <text evidence="4">The sequence shown here is derived from an EMBL/GenBank/DDBJ whole genome shotgun (WGS) entry which is preliminary data.</text>
</comment>
<dbReference type="PANTHER" id="PTHR43318:SF1">
    <property type="entry name" value="POLYSACCHARIDE BIOSYNTHESIS PROTEIN EPSC-RELATED"/>
    <property type="match status" value="1"/>
</dbReference>
<name>A0A4U1L2P7_9SPHN</name>
<dbReference type="PANTHER" id="PTHR43318">
    <property type="entry name" value="UDP-N-ACETYLGLUCOSAMINE 4,6-DEHYDRATASE"/>
    <property type="match status" value="1"/>
</dbReference>
<keyword evidence="2" id="KW-0812">Transmembrane</keyword>
<dbReference type="AlphaFoldDB" id="A0A4U1L2P7"/>
<organism evidence="4 5">
    <name type="scientific">Sphingomonas baiyangensis</name>
    <dbReference type="NCBI Taxonomy" id="2572576"/>
    <lineage>
        <taxon>Bacteria</taxon>
        <taxon>Pseudomonadati</taxon>
        <taxon>Pseudomonadota</taxon>
        <taxon>Alphaproteobacteria</taxon>
        <taxon>Sphingomonadales</taxon>
        <taxon>Sphingomonadaceae</taxon>
        <taxon>Sphingomonas</taxon>
    </lineage>
</organism>
<feature type="transmembrane region" description="Helical" evidence="2">
    <location>
        <begin position="117"/>
        <end position="140"/>
    </location>
</feature>
<dbReference type="EMBL" id="SWKR01000002">
    <property type="protein sequence ID" value="TKD50316.1"/>
    <property type="molecule type" value="Genomic_DNA"/>
</dbReference>
<accession>A0A4U1L2P7</accession>
<dbReference type="CDD" id="cd05237">
    <property type="entry name" value="UDP_invert_4-6DH_SDR_e"/>
    <property type="match status" value="1"/>
</dbReference>
<evidence type="ECO:0000259" key="3">
    <source>
        <dbReference type="Pfam" id="PF02719"/>
    </source>
</evidence>
<keyword evidence="2" id="KW-0472">Membrane</keyword>
<reference evidence="4 5" key="1">
    <citation type="submission" date="2019-04" db="EMBL/GenBank/DDBJ databases">
        <authorList>
            <person name="Yang Y."/>
            <person name="Wei D."/>
        </authorList>
    </citation>
    <scope>NUCLEOTIDE SEQUENCE [LARGE SCALE GENOMIC DNA]</scope>
    <source>
        <strain evidence="4 5">L-1-4w-11</strain>
    </source>
</reference>
<gene>
    <name evidence="4" type="ORF">FBR43_05735</name>
</gene>
<dbReference type="Pfam" id="PF02719">
    <property type="entry name" value="Polysacc_synt_2"/>
    <property type="match status" value="1"/>
</dbReference>
<evidence type="ECO:0000256" key="2">
    <source>
        <dbReference type="SAM" id="Phobius"/>
    </source>
</evidence>
<dbReference type="InterPro" id="IPR051203">
    <property type="entry name" value="Polysaccharide_Synthase-Rel"/>
</dbReference>
<keyword evidence="2" id="KW-1133">Transmembrane helix</keyword>
<feature type="transmembrane region" description="Helical" evidence="2">
    <location>
        <begin position="146"/>
        <end position="169"/>
    </location>
</feature>
<evidence type="ECO:0000313" key="5">
    <source>
        <dbReference type="Proteomes" id="UP000309138"/>
    </source>
</evidence>